<name>A0AAE4AUP5_9HYPH</name>
<keyword evidence="1" id="KW-0489">Methyltransferase</keyword>
<dbReference type="RefSeq" id="WP_306887284.1">
    <property type="nucleotide sequence ID" value="NZ_JAUSUL010000005.1"/>
</dbReference>
<dbReference type="InterPro" id="IPR029028">
    <property type="entry name" value="Alpha/beta_knot_MTases"/>
</dbReference>
<dbReference type="GO" id="GO:0003723">
    <property type="term" value="F:RNA binding"/>
    <property type="evidence" value="ECO:0007669"/>
    <property type="project" value="InterPro"/>
</dbReference>
<dbReference type="CDD" id="cd18095">
    <property type="entry name" value="SpoU-like_rRNA-MTase"/>
    <property type="match status" value="1"/>
</dbReference>
<protein>
    <submittedName>
        <fullName evidence="4">tRNA G18 (Ribose-2'-O)-methylase SpoU</fullName>
    </submittedName>
</protein>
<dbReference type="SUPFAM" id="SSF55315">
    <property type="entry name" value="L30e-like"/>
    <property type="match status" value="1"/>
</dbReference>
<dbReference type="AlphaFoldDB" id="A0AAE4AUP5"/>
<sequence>MTGDASDAERFVEIDDPDDPRIEAYRAIRERDLVGRDESFIAEGAVVLDVLLRLSRFRPQSLLVAENRKDAALTLLAETGTACPVYVASKPVLDAIAGFNIHRGLLAHGHRGPLPDWQSLVPPPDRPALLVVLVGLANHDNVGGVFRNAAAFGADAVLIDSTTCDPLYRKAIRVSVGGSLTVPFARFSDIGALCAHLDDAAVTSLGLATSGSEELAHLVPPQRAAVFLGAEGPGLPDRLLSRIRTVRIPMAANFDSLNVATTAGIALHHLRSAPVRPAQ</sequence>
<keyword evidence="2" id="KW-0808">Transferase</keyword>
<evidence type="ECO:0000256" key="2">
    <source>
        <dbReference type="ARBA" id="ARBA00022679"/>
    </source>
</evidence>
<dbReference type="PANTHER" id="PTHR43191">
    <property type="entry name" value="RRNA METHYLTRANSFERASE 3"/>
    <property type="match status" value="1"/>
</dbReference>
<evidence type="ECO:0000313" key="4">
    <source>
        <dbReference type="EMBL" id="MDQ0317367.1"/>
    </source>
</evidence>
<dbReference type="PANTHER" id="PTHR43191:SF12">
    <property type="entry name" value="RRNA METHYLASE"/>
    <property type="match status" value="1"/>
</dbReference>
<organism evidence="4 5">
    <name type="scientific">Amorphus orientalis</name>
    <dbReference type="NCBI Taxonomy" id="649198"/>
    <lineage>
        <taxon>Bacteria</taxon>
        <taxon>Pseudomonadati</taxon>
        <taxon>Pseudomonadota</taxon>
        <taxon>Alphaproteobacteria</taxon>
        <taxon>Hyphomicrobiales</taxon>
        <taxon>Amorphaceae</taxon>
        <taxon>Amorphus</taxon>
    </lineage>
</organism>
<keyword evidence="5" id="KW-1185">Reference proteome</keyword>
<feature type="domain" description="tRNA/rRNA methyltransferase SpoU type" evidence="3">
    <location>
        <begin position="129"/>
        <end position="268"/>
    </location>
</feature>
<evidence type="ECO:0000256" key="1">
    <source>
        <dbReference type="ARBA" id="ARBA00022603"/>
    </source>
</evidence>
<dbReference type="GO" id="GO:0008173">
    <property type="term" value="F:RNA methyltransferase activity"/>
    <property type="evidence" value="ECO:0007669"/>
    <property type="project" value="InterPro"/>
</dbReference>
<reference evidence="4" key="1">
    <citation type="submission" date="2023-07" db="EMBL/GenBank/DDBJ databases">
        <title>Genomic Encyclopedia of Type Strains, Phase IV (KMG-IV): sequencing the most valuable type-strain genomes for metagenomic binning, comparative biology and taxonomic classification.</title>
        <authorList>
            <person name="Goeker M."/>
        </authorList>
    </citation>
    <scope>NUCLEOTIDE SEQUENCE</scope>
    <source>
        <strain evidence="4">DSM 21202</strain>
    </source>
</reference>
<dbReference type="GO" id="GO:0006396">
    <property type="term" value="P:RNA processing"/>
    <property type="evidence" value="ECO:0007669"/>
    <property type="project" value="InterPro"/>
</dbReference>
<dbReference type="Pfam" id="PF00588">
    <property type="entry name" value="SpoU_methylase"/>
    <property type="match status" value="1"/>
</dbReference>
<dbReference type="Proteomes" id="UP001229244">
    <property type="component" value="Unassembled WGS sequence"/>
</dbReference>
<accession>A0AAE4AUP5</accession>
<dbReference type="EMBL" id="JAUSUL010000005">
    <property type="protein sequence ID" value="MDQ0317367.1"/>
    <property type="molecule type" value="Genomic_DNA"/>
</dbReference>
<evidence type="ECO:0000313" key="5">
    <source>
        <dbReference type="Proteomes" id="UP001229244"/>
    </source>
</evidence>
<dbReference type="GO" id="GO:0032259">
    <property type="term" value="P:methylation"/>
    <property type="evidence" value="ECO:0007669"/>
    <property type="project" value="UniProtKB-KW"/>
</dbReference>
<dbReference type="InterPro" id="IPR029026">
    <property type="entry name" value="tRNA_m1G_MTases_N"/>
</dbReference>
<comment type="caution">
    <text evidence="4">The sequence shown here is derived from an EMBL/GenBank/DDBJ whole genome shotgun (WGS) entry which is preliminary data.</text>
</comment>
<dbReference type="InterPro" id="IPR029064">
    <property type="entry name" value="Ribosomal_eL30-like_sf"/>
</dbReference>
<proteinExistence type="predicted"/>
<dbReference type="InterPro" id="IPR001537">
    <property type="entry name" value="SpoU_MeTrfase"/>
</dbReference>
<dbReference type="SUPFAM" id="SSF75217">
    <property type="entry name" value="alpha/beta knot"/>
    <property type="match status" value="1"/>
</dbReference>
<evidence type="ECO:0000259" key="3">
    <source>
        <dbReference type="Pfam" id="PF00588"/>
    </source>
</evidence>
<gene>
    <name evidence="4" type="ORF">J2S73_003851</name>
</gene>
<dbReference type="Gene3D" id="3.30.1330.30">
    <property type="match status" value="1"/>
</dbReference>
<dbReference type="InterPro" id="IPR051259">
    <property type="entry name" value="rRNA_Methyltransferase"/>
</dbReference>
<dbReference type="Gene3D" id="3.40.1280.10">
    <property type="match status" value="1"/>
</dbReference>